<feature type="region of interest" description="Disordered" evidence="1">
    <location>
        <begin position="204"/>
        <end position="227"/>
    </location>
</feature>
<gene>
    <name evidence="2" type="ORF">SDC9_121583</name>
</gene>
<feature type="compositionally biased region" description="Basic and acidic residues" evidence="1">
    <location>
        <begin position="204"/>
        <end position="214"/>
    </location>
</feature>
<accession>A0A645CCE0</accession>
<feature type="compositionally biased region" description="Polar residues" evidence="1">
    <location>
        <begin position="217"/>
        <end position="227"/>
    </location>
</feature>
<comment type="caution">
    <text evidence="2">The sequence shown here is derived from an EMBL/GenBank/DDBJ whole genome shotgun (WGS) entry which is preliminary data.</text>
</comment>
<sequence length="227" mass="26898">MRQVTLLKLIATGAFATLAVGCVAVDDPYYQGGGGYGYYDNSAYGTYTSYPAWQGPGYYYDGGYYPNNPGVSGAIFIRDRDDWRSRDNARRVDWERRRDNDRREADRRRDNDRREADRRREQQQRDADRRRDQDRRNWNDNRRDWNNNNNAGRPTPANPYGNQNPEAQRDFNRSERILRQQEQRQLNSPDPRVNRERAAIFERQRAQREVEQRKQQNPWGTGNSIGN</sequence>
<reference evidence="2" key="1">
    <citation type="submission" date="2019-08" db="EMBL/GenBank/DDBJ databases">
        <authorList>
            <person name="Kucharzyk K."/>
            <person name="Murdoch R.W."/>
            <person name="Higgins S."/>
            <person name="Loffler F."/>
        </authorList>
    </citation>
    <scope>NUCLEOTIDE SEQUENCE</scope>
</reference>
<feature type="region of interest" description="Disordered" evidence="1">
    <location>
        <begin position="97"/>
        <end position="167"/>
    </location>
</feature>
<protein>
    <recommendedName>
        <fullName evidence="3">Lipoprotein</fullName>
    </recommendedName>
</protein>
<feature type="compositionally biased region" description="Basic and acidic residues" evidence="1">
    <location>
        <begin position="97"/>
        <end position="145"/>
    </location>
</feature>
<evidence type="ECO:0008006" key="3">
    <source>
        <dbReference type="Google" id="ProtNLM"/>
    </source>
</evidence>
<organism evidence="2">
    <name type="scientific">bioreactor metagenome</name>
    <dbReference type="NCBI Taxonomy" id="1076179"/>
    <lineage>
        <taxon>unclassified sequences</taxon>
        <taxon>metagenomes</taxon>
        <taxon>ecological metagenomes</taxon>
    </lineage>
</organism>
<dbReference type="EMBL" id="VSSQ01026068">
    <property type="protein sequence ID" value="MPM74595.1"/>
    <property type="molecule type" value="Genomic_DNA"/>
</dbReference>
<dbReference type="AlphaFoldDB" id="A0A645CCE0"/>
<evidence type="ECO:0000313" key="2">
    <source>
        <dbReference type="EMBL" id="MPM74595.1"/>
    </source>
</evidence>
<evidence type="ECO:0000256" key="1">
    <source>
        <dbReference type="SAM" id="MobiDB-lite"/>
    </source>
</evidence>
<dbReference type="PROSITE" id="PS51257">
    <property type="entry name" value="PROKAR_LIPOPROTEIN"/>
    <property type="match status" value="1"/>
</dbReference>
<proteinExistence type="predicted"/>
<name>A0A645CCE0_9ZZZZ</name>